<reference evidence="2 3" key="1">
    <citation type="submission" date="2016-04" db="EMBL/GenBank/DDBJ databases">
        <title>Evolutionary innovation and constraint leading to complex multicellularity in the Ascomycota.</title>
        <authorList>
            <person name="Cisse O."/>
            <person name="Nguyen A."/>
            <person name="Hewitt D.A."/>
            <person name="Jedd G."/>
            <person name="Stajich J.E."/>
        </authorList>
    </citation>
    <scope>NUCLEOTIDE SEQUENCE [LARGE SCALE GENOMIC DNA]</scope>
    <source>
        <strain evidence="2 3">DAH-3</strain>
    </source>
</reference>
<dbReference type="Gene3D" id="1.25.40.10">
    <property type="entry name" value="Tetratricopeptide repeat domain"/>
    <property type="match status" value="2"/>
</dbReference>
<dbReference type="InterPro" id="IPR002885">
    <property type="entry name" value="PPR_rpt"/>
</dbReference>
<gene>
    <name evidence="2" type="ORF">NEOLI_000673</name>
</gene>
<dbReference type="Proteomes" id="UP000186594">
    <property type="component" value="Unassembled WGS sequence"/>
</dbReference>
<comment type="caution">
    <text evidence="2">The sequence shown here is derived from an EMBL/GenBank/DDBJ whole genome shotgun (WGS) entry which is preliminary data.</text>
</comment>
<dbReference type="GO" id="GO:0005739">
    <property type="term" value="C:mitochondrion"/>
    <property type="evidence" value="ECO:0007669"/>
    <property type="project" value="UniProtKB-ARBA"/>
</dbReference>
<organism evidence="2 3">
    <name type="scientific">Neolecta irregularis (strain DAH-3)</name>
    <dbReference type="NCBI Taxonomy" id="1198029"/>
    <lineage>
        <taxon>Eukaryota</taxon>
        <taxon>Fungi</taxon>
        <taxon>Dikarya</taxon>
        <taxon>Ascomycota</taxon>
        <taxon>Taphrinomycotina</taxon>
        <taxon>Neolectales</taxon>
        <taxon>Neolectaceae</taxon>
        <taxon>Neolecta</taxon>
    </lineage>
</organism>
<dbReference type="OrthoDB" id="185373at2759"/>
<evidence type="ECO:0000313" key="3">
    <source>
        <dbReference type="Proteomes" id="UP000186594"/>
    </source>
</evidence>
<dbReference type="GO" id="GO:0003729">
    <property type="term" value="F:mRNA binding"/>
    <property type="evidence" value="ECO:0007669"/>
    <property type="project" value="TreeGrafter"/>
</dbReference>
<dbReference type="PROSITE" id="PS51375">
    <property type="entry name" value="PPR"/>
    <property type="match status" value="1"/>
</dbReference>
<protein>
    <submittedName>
        <fullName evidence="2">Pentatricopeptide repeat-containing protein 2, mitochondrial</fullName>
    </submittedName>
</protein>
<proteinExistence type="predicted"/>
<dbReference type="EMBL" id="LXFE01000149">
    <property type="protein sequence ID" value="OLL26746.1"/>
    <property type="molecule type" value="Genomic_DNA"/>
</dbReference>
<dbReference type="InterPro" id="IPR011990">
    <property type="entry name" value="TPR-like_helical_dom_sf"/>
</dbReference>
<dbReference type="AlphaFoldDB" id="A0A1U7LVP2"/>
<evidence type="ECO:0000256" key="1">
    <source>
        <dbReference type="PROSITE-ProRule" id="PRU00708"/>
    </source>
</evidence>
<evidence type="ECO:0000313" key="2">
    <source>
        <dbReference type="EMBL" id="OLL26746.1"/>
    </source>
</evidence>
<accession>A0A1U7LVP2</accession>
<feature type="repeat" description="PPR" evidence="1">
    <location>
        <begin position="320"/>
        <end position="354"/>
    </location>
</feature>
<keyword evidence="3" id="KW-1185">Reference proteome</keyword>
<sequence length="471" mass="53238">MLPLCRFLRLHSTKVRQIPQREAKVPHTSFTLAYETENLLGRNKPEDALELVRRASLATSCTVSWNLLIRDALKRKQLGRAFKYFNEVIRLLLVLLTVKMKKRAHPPNAQTYTILFDGLSNSPNSSSVPEKALALFRSIQLSKSGIQPVVHHANACIKACSHANNIQAVISIFSQMPPEGPQSPNIITYTTYLTALLHTDEIDVESRVREAHTLWATVLKRWSGGYIRADEILLCTLGKVLLIGNRPDDWKFALDLVDVAFGLAHIHPQSKSSTAALTVPNTIEPGNQTLSLILEICHLLRQKPLAMEYWEALQARIDVDLANYERLLRIIIREGSPEESAALLDGIIKRGLEPTAKTIFLALQACHKGHSGSKVAITIWERAKQENITPNVQTYFTLAKIVSHDKNILPRALELFDESWRHLQSLSKTCGEKEFVRLLEFVKICQFALGKLDMNDKQYINLHRVFAEILR</sequence>
<dbReference type="OMA" id="ASADFYW"/>
<name>A0A1U7LVP2_NEOID</name>
<dbReference type="PANTHER" id="PTHR47938:SF35">
    <property type="entry name" value="PENTATRICOPEPTIDE REPEAT-CONTAINING PROTEIN 4, MITOCHONDRIAL-RELATED"/>
    <property type="match status" value="1"/>
</dbReference>
<dbReference type="PANTHER" id="PTHR47938">
    <property type="entry name" value="RESPIRATORY COMPLEX I CHAPERONE (CIA84), PUTATIVE (AFU_ORTHOLOGUE AFUA_2G06020)-RELATED"/>
    <property type="match status" value="1"/>
</dbReference>